<reference evidence="1 2" key="1">
    <citation type="submission" date="2017-03" db="EMBL/GenBank/DDBJ databases">
        <title>Genomic and clinical evidence uncovers the enterohepatic species Helicobacter valdiviensis as a potential human intestinal pathogen.</title>
        <authorList>
            <person name="Fresia P."/>
            <person name="Jara R."/>
            <person name="Sierra R."/>
            <person name="Ferres I."/>
            <person name="Greif G."/>
            <person name="Iraola G."/>
            <person name="Collado L."/>
        </authorList>
    </citation>
    <scope>NUCLEOTIDE SEQUENCE [LARGE SCALE GENOMIC DNA]</scope>
    <source>
        <strain evidence="1 2">WBE14</strain>
    </source>
</reference>
<dbReference type="EMBL" id="NBIU01000005">
    <property type="protein sequence ID" value="PZT48602.1"/>
    <property type="molecule type" value="Genomic_DNA"/>
</dbReference>
<keyword evidence="2" id="KW-1185">Reference proteome</keyword>
<proteinExistence type="predicted"/>
<evidence type="ECO:0000313" key="2">
    <source>
        <dbReference type="Proteomes" id="UP000249746"/>
    </source>
</evidence>
<sequence length="317" mass="36324">MRLEKNNVSLQPAYNTVDKKQASNAFADFFALQNAILESKKPKKTLENFKPDSEVLANIFGGAIYDSKTSFLQDEKKGIKPKDEEQNPFSYPRSFEVLKDLMEEKIEEYFAKNQDESDARLQLMLAYKQEFEDFPHFMEELKEKATQSAELFASLTPDKLQEQKDIYFTRAQDLQESIFEFSAGAMKGLDFIDSFFGLIEKDLSVREKELLIDHAQIFQNYWYKQTGGDERKITLNNGMVYEGDVGEKVGGFNLITSNLLYAYREKTLEDDTKQCVLAVFDKMAKSGEQLPANIHSDIVASLDFNDRGYKLVGAVVQ</sequence>
<dbReference type="RefSeq" id="WP_111229323.1">
    <property type="nucleotide sequence ID" value="NZ_NBIU01000005.1"/>
</dbReference>
<dbReference type="Proteomes" id="UP000249746">
    <property type="component" value="Unassembled WGS sequence"/>
</dbReference>
<dbReference type="OrthoDB" id="5319110at2"/>
<gene>
    <name evidence="1" type="ORF">B6S12_02890</name>
</gene>
<accession>A0A2W6MW83</accession>
<protein>
    <submittedName>
        <fullName evidence="1">Uncharacterized protein</fullName>
    </submittedName>
</protein>
<dbReference type="AlphaFoldDB" id="A0A2W6MW83"/>
<name>A0A2W6MW83_9HELI</name>
<evidence type="ECO:0000313" key="1">
    <source>
        <dbReference type="EMBL" id="PZT48602.1"/>
    </source>
</evidence>
<comment type="caution">
    <text evidence="1">The sequence shown here is derived from an EMBL/GenBank/DDBJ whole genome shotgun (WGS) entry which is preliminary data.</text>
</comment>
<organism evidence="1 2">
    <name type="scientific">Helicobacter valdiviensis</name>
    <dbReference type="NCBI Taxonomy" id="1458358"/>
    <lineage>
        <taxon>Bacteria</taxon>
        <taxon>Pseudomonadati</taxon>
        <taxon>Campylobacterota</taxon>
        <taxon>Epsilonproteobacteria</taxon>
        <taxon>Campylobacterales</taxon>
        <taxon>Helicobacteraceae</taxon>
        <taxon>Helicobacter</taxon>
    </lineage>
</organism>